<dbReference type="GO" id="GO:0033557">
    <property type="term" value="C:Slx1-Slx4 complex"/>
    <property type="evidence" value="ECO:0007669"/>
    <property type="project" value="TreeGrafter"/>
</dbReference>
<dbReference type="PANTHER" id="PTHR20208:SF10">
    <property type="entry name" value="STRUCTURE-SPECIFIC ENDONUCLEASE SUBUNIT SLX1"/>
    <property type="match status" value="1"/>
</dbReference>
<reference evidence="2" key="1">
    <citation type="submission" date="2016-01" db="EMBL/GenBank/DDBJ databases">
        <title>Reference transcriptome for the parasite Schistocephalus solidus: insights into the molecular evolution of parasitism.</title>
        <authorList>
            <person name="Hebert F.O."/>
            <person name="Grambauer S."/>
            <person name="Barber I."/>
            <person name="Landry C.R."/>
            <person name="Aubin-Horth N."/>
        </authorList>
    </citation>
    <scope>NUCLEOTIDE SEQUENCE</scope>
</reference>
<name>A0A0X3PJA2_SCHSO</name>
<dbReference type="AlphaFoldDB" id="A0A0X3PJA2"/>
<dbReference type="InterPro" id="IPR050381">
    <property type="entry name" value="SLX1_endonuclease"/>
</dbReference>
<dbReference type="PANTHER" id="PTHR20208">
    <property type="entry name" value="STRUCTURE-SPECIFIC ENDONUCLEASE SUBUNIT SLX1"/>
    <property type="match status" value="1"/>
</dbReference>
<accession>A0A0X3PJA2</accession>
<keyword evidence="2" id="KW-0540">Nuclease</keyword>
<dbReference type="Pfam" id="PF21202">
    <property type="entry name" value="SLX1_C"/>
    <property type="match status" value="1"/>
</dbReference>
<evidence type="ECO:0000313" key="2">
    <source>
        <dbReference type="EMBL" id="JAP48332.1"/>
    </source>
</evidence>
<sequence>MALIVHGFPNDISALQFEWAWQNPYQSRRLSFVPQRTKRESPFDFRFRILCHMLRSLPWRRLGLTVRWANQEYKREFPPELAPPIHMPIAYGPIETPKHFNPPFVPPPLMADHLCQLCLKPFDESSDVTYLSLHCPLRCPLGVWHVVCLARHLTSDAAKRPLSTIRAEEPSKPQLLPLDGICPACERAEFLWPELLASQQPGTFK</sequence>
<evidence type="ECO:0000259" key="1">
    <source>
        <dbReference type="Pfam" id="PF21202"/>
    </source>
</evidence>
<dbReference type="GO" id="GO:0000724">
    <property type="term" value="P:double-strand break repair via homologous recombination"/>
    <property type="evidence" value="ECO:0007669"/>
    <property type="project" value="TreeGrafter"/>
</dbReference>
<organism evidence="2">
    <name type="scientific">Schistocephalus solidus</name>
    <name type="common">Tapeworm</name>
    <dbReference type="NCBI Taxonomy" id="70667"/>
    <lineage>
        <taxon>Eukaryota</taxon>
        <taxon>Metazoa</taxon>
        <taxon>Spiralia</taxon>
        <taxon>Lophotrochozoa</taxon>
        <taxon>Platyhelminthes</taxon>
        <taxon>Cestoda</taxon>
        <taxon>Eucestoda</taxon>
        <taxon>Diphyllobothriidea</taxon>
        <taxon>Diphyllobothriidae</taxon>
        <taxon>Schistocephalus</taxon>
    </lineage>
</organism>
<dbReference type="Gene3D" id="3.30.40.10">
    <property type="entry name" value="Zinc/RING finger domain, C3HC4 (zinc finger)"/>
    <property type="match status" value="1"/>
</dbReference>
<dbReference type="InterPro" id="IPR013083">
    <property type="entry name" value="Znf_RING/FYVE/PHD"/>
</dbReference>
<dbReference type="EMBL" id="GEEE01014893">
    <property type="protein sequence ID" value="JAP48332.1"/>
    <property type="molecule type" value="Transcribed_RNA"/>
</dbReference>
<proteinExistence type="predicted"/>
<dbReference type="InterPro" id="IPR048749">
    <property type="entry name" value="SLX1_C"/>
</dbReference>
<dbReference type="GO" id="GO:0017108">
    <property type="term" value="F:5'-flap endonuclease activity"/>
    <property type="evidence" value="ECO:0007669"/>
    <property type="project" value="TreeGrafter"/>
</dbReference>
<keyword evidence="2" id="KW-0378">Hydrolase</keyword>
<feature type="domain" description="Structure-specific endonuclease subunit SLX1 C-terminal" evidence="1">
    <location>
        <begin position="115"/>
        <end position="195"/>
    </location>
</feature>
<dbReference type="GO" id="GO:0008821">
    <property type="term" value="F:crossover junction DNA endonuclease activity"/>
    <property type="evidence" value="ECO:0007669"/>
    <property type="project" value="TreeGrafter"/>
</dbReference>
<protein>
    <submittedName>
        <fullName evidence="2">Structure-specific endonuclease subunit slx1</fullName>
    </submittedName>
</protein>
<gene>
    <name evidence="2" type="primary">SLX1</name>
    <name evidence="2" type="ORF">TR92322</name>
</gene>
<keyword evidence="2" id="KW-0255">Endonuclease</keyword>